<keyword evidence="1" id="KW-1133">Transmembrane helix</keyword>
<proteinExistence type="predicted"/>
<feature type="transmembrane region" description="Helical" evidence="1">
    <location>
        <begin position="365"/>
        <end position="384"/>
    </location>
</feature>
<protein>
    <submittedName>
        <fullName evidence="2">Uncharacterized protein</fullName>
    </submittedName>
</protein>
<accession>A0A4Y2FPT8</accession>
<dbReference type="Proteomes" id="UP000499080">
    <property type="component" value="Unassembled WGS sequence"/>
</dbReference>
<evidence type="ECO:0000313" key="3">
    <source>
        <dbReference type="Proteomes" id="UP000499080"/>
    </source>
</evidence>
<dbReference type="AlphaFoldDB" id="A0A4Y2FPT8"/>
<evidence type="ECO:0000313" key="2">
    <source>
        <dbReference type="EMBL" id="GBM43490.1"/>
    </source>
</evidence>
<sequence>MSSYPTKDGNQYYLIVHKRPILVTRDNEYIYAQDKYGNEIYPEKDDEQIFIITSKGPIYAKNAEKKEMYPKDKDGNDKPIFTSTGVQYAKDDDGNEYYPEMADGSEKLYGQFAYEIGNVLKYPLNKNKLPQYPKDPATEDEVYYIDPKTNLLIIGKDGNGDQVYAKRKNGDQYYPRFGKYAVRHDGLPLYAVSGEGEIIFPTDMEGNEYYLVDETDDDIFLHGQNLLPRYAKDINNNEIYPIHTSISDLGTFSPMEVTIGGKYAVWNNKPYYPMDAYDNEYIIHKKDSNKNLDEKASFPNSYPITNDKFVIVPNVKNNPYILTNGVPPLTNKNIIDSLVKHIEDVLSSDDSDIVEAGFGSSEKEVATAVLTLVAIPSLTIPALFQVLRKNLYVALALVVLYVFCVFFIIQYKFHLILWVSERLKQCMNTSFA</sequence>
<keyword evidence="1" id="KW-0472">Membrane</keyword>
<organism evidence="2 3">
    <name type="scientific">Araneus ventricosus</name>
    <name type="common">Orbweaver spider</name>
    <name type="synonym">Epeira ventricosa</name>
    <dbReference type="NCBI Taxonomy" id="182803"/>
    <lineage>
        <taxon>Eukaryota</taxon>
        <taxon>Metazoa</taxon>
        <taxon>Ecdysozoa</taxon>
        <taxon>Arthropoda</taxon>
        <taxon>Chelicerata</taxon>
        <taxon>Arachnida</taxon>
        <taxon>Araneae</taxon>
        <taxon>Araneomorphae</taxon>
        <taxon>Entelegynae</taxon>
        <taxon>Araneoidea</taxon>
        <taxon>Araneidae</taxon>
        <taxon>Araneus</taxon>
    </lineage>
</organism>
<dbReference type="OrthoDB" id="6429842at2759"/>
<keyword evidence="1" id="KW-0812">Transmembrane</keyword>
<keyword evidence="3" id="KW-1185">Reference proteome</keyword>
<feature type="transmembrane region" description="Helical" evidence="1">
    <location>
        <begin position="391"/>
        <end position="411"/>
    </location>
</feature>
<evidence type="ECO:0000256" key="1">
    <source>
        <dbReference type="SAM" id="Phobius"/>
    </source>
</evidence>
<gene>
    <name evidence="2" type="ORF">AVEN_166289_1</name>
</gene>
<dbReference type="EMBL" id="BGPR01096856">
    <property type="protein sequence ID" value="GBM43490.1"/>
    <property type="molecule type" value="Genomic_DNA"/>
</dbReference>
<comment type="caution">
    <text evidence="2">The sequence shown here is derived from an EMBL/GenBank/DDBJ whole genome shotgun (WGS) entry which is preliminary data.</text>
</comment>
<name>A0A4Y2FPT8_ARAVE</name>
<reference evidence="2 3" key="1">
    <citation type="journal article" date="2019" name="Sci. Rep.">
        <title>Orb-weaving spider Araneus ventricosus genome elucidates the spidroin gene catalogue.</title>
        <authorList>
            <person name="Kono N."/>
            <person name="Nakamura H."/>
            <person name="Ohtoshi R."/>
            <person name="Moran D.A.P."/>
            <person name="Shinohara A."/>
            <person name="Yoshida Y."/>
            <person name="Fujiwara M."/>
            <person name="Mori M."/>
            <person name="Tomita M."/>
            <person name="Arakawa K."/>
        </authorList>
    </citation>
    <scope>NUCLEOTIDE SEQUENCE [LARGE SCALE GENOMIC DNA]</scope>
</reference>